<evidence type="ECO:0000256" key="3">
    <source>
        <dbReference type="PROSITE-ProRule" id="PRU10007"/>
    </source>
</evidence>
<dbReference type="InterPro" id="IPR050740">
    <property type="entry name" value="Aldehyde_DH_Superfamily"/>
</dbReference>
<dbReference type="Gene3D" id="3.40.605.10">
    <property type="entry name" value="Aldehyde Dehydrogenase, Chain A, domain 1"/>
    <property type="match status" value="1"/>
</dbReference>
<comment type="similarity">
    <text evidence="1 4">Belongs to the aldehyde dehydrogenase family.</text>
</comment>
<dbReference type="CDD" id="cd07103">
    <property type="entry name" value="ALDH_F5_SSADH_GabD"/>
    <property type="match status" value="1"/>
</dbReference>
<dbReference type="Pfam" id="PF00171">
    <property type="entry name" value="Aldedh"/>
    <property type="match status" value="1"/>
</dbReference>
<evidence type="ECO:0000256" key="2">
    <source>
        <dbReference type="ARBA" id="ARBA00023002"/>
    </source>
</evidence>
<feature type="domain" description="Aldehyde dehydrogenase" evidence="5">
    <location>
        <begin position="28"/>
        <end position="483"/>
    </location>
</feature>
<dbReference type="InterPro" id="IPR015590">
    <property type="entry name" value="Aldehyde_DH_dom"/>
</dbReference>
<evidence type="ECO:0000259" key="5">
    <source>
        <dbReference type="Pfam" id="PF00171"/>
    </source>
</evidence>
<accession>A0A1C3YBM8</accession>
<dbReference type="PROSITE" id="PS00070">
    <property type="entry name" value="ALDEHYDE_DEHYDR_CYS"/>
    <property type="match status" value="1"/>
</dbReference>
<protein>
    <submittedName>
        <fullName evidence="6">Succinate-semialdehyde dehydrogenase / glutarate-semialdehyde dehydrogenase</fullName>
    </submittedName>
</protein>
<dbReference type="InterPro" id="IPR016163">
    <property type="entry name" value="Ald_DH_C"/>
</dbReference>
<dbReference type="GO" id="GO:0004777">
    <property type="term" value="F:succinate-semialdehyde dehydrogenase (NAD+) activity"/>
    <property type="evidence" value="ECO:0007669"/>
    <property type="project" value="TreeGrafter"/>
</dbReference>
<keyword evidence="2 4" id="KW-0560">Oxidoreductase</keyword>
<dbReference type="Gene3D" id="3.40.309.10">
    <property type="entry name" value="Aldehyde Dehydrogenase, Chain A, domain 2"/>
    <property type="match status" value="1"/>
</dbReference>
<dbReference type="FunFam" id="3.40.309.10:FF:000004">
    <property type="entry name" value="Succinate-semialdehyde dehydrogenase I"/>
    <property type="match status" value="1"/>
</dbReference>
<dbReference type="InterPro" id="IPR029510">
    <property type="entry name" value="Ald_DH_CS_GLU"/>
</dbReference>
<dbReference type="InterPro" id="IPR010102">
    <property type="entry name" value="Succ_semiAld_DH"/>
</dbReference>
<dbReference type="SUPFAM" id="SSF53720">
    <property type="entry name" value="ALDH-like"/>
    <property type="match status" value="1"/>
</dbReference>
<feature type="active site" evidence="3">
    <location>
        <position position="261"/>
    </location>
</feature>
<dbReference type="GO" id="GO:0009450">
    <property type="term" value="P:gamma-aminobutyric acid catabolic process"/>
    <property type="evidence" value="ECO:0007669"/>
    <property type="project" value="InterPro"/>
</dbReference>
<evidence type="ECO:0000313" key="7">
    <source>
        <dbReference type="Proteomes" id="UP000198723"/>
    </source>
</evidence>
<evidence type="ECO:0000256" key="1">
    <source>
        <dbReference type="ARBA" id="ARBA00009986"/>
    </source>
</evidence>
<gene>
    <name evidence="6" type="ORF">GA0061105_12825</name>
</gene>
<evidence type="ECO:0000313" key="6">
    <source>
        <dbReference type="EMBL" id="SCB61962.1"/>
    </source>
</evidence>
<dbReference type="STRING" id="1138170.GA0061105_12825"/>
<dbReference type="FunFam" id="3.40.605.10:FF:000005">
    <property type="entry name" value="Succinate-semialdehyde dehydrogenase I"/>
    <property type="match status" value="1"/>
</dbReference>
<dbReference type="PANTHER" id="PTHR43353:SF5">
    <property type="entry name" value="SUCCINATE-SEMIALDEHYDE DEHYDROGENASE, MITOCHONDRIAL"/>
    <property type="match status" value="1"/>
</dbReference>
<dbReference type="AlphaFoldDB" id="A0A1C3YBM8"/>
<sequence>MKGDKMNGLRDQSLLRQQGLIDGEWCGAAAGRTIEVIDPATQHVLGSVPDMDGADTQAAIMAAEKAFGPWRAKTHAERAALLEAWHDLMLDNIEDLALILTMEQGKPLTEALGEIRYGASFIKWFSEEARRIGGTTIPSPTPDRRIVVLREPVGVSAIITPWNFPNAMITRKVGPALAAGCTVVIKPSDLTPFSALALAVLAERAGIPKGVINIVTGMPTAIGDELMTNQTVRKISFTGSTRVGSLLMRGAADSVKRLSLELGGNAPFIVFDDADLDLAVEGAIASKFRNGGQTCVCANRLLVQSGVYDAFAAKLGARVSAMKVGAGTEAGTDIGPMINKAAIEKINRHVEDAVEKGAKILATAGSMPAGDQYAAPIVLGGATTDMQLATEETFGPVAPLFRFDTEEEAIRIANSTPFGLAAYFYTESLKRSWRVGEALEFGMLGLNTGAISTEVAPFGGVKQSGLGREGAQCGIEEYLEMKSFHIGGLS</sequence>
<dbReference type="InterPro" id="IPR016160">
    <property type="entry name" value="Ald_DH_CS_CYS"/>
</dbReference>
<dbReference type="EMBL" id="FMAJ01000028">
    <property type="protein sequence ID" value="SCB61962.1"/>
    <property type="molecule type" value="Genomic_DNA"/>
</dbReference>
<dbReference type="PANTHER" id="PTHR43353">
    <property type="entry name" value="SUCCINATE-SEMIALDEHYDE DEHYDROGENASE, MITOCHONDRIAL"/>
    <property type="match status" value="1"/>
</dbReference>
<proteinExistence type="inferred from homology"/>
<organism evidence="6 7">
    <name type="scientific">Rhizobium aethiopicum</name>
    <dbReference type="NCBI Taxonomy" id="1138170"/>
    <lineage>
        <taxon>Bacteria</taxon>
        <taxon>Pseudomonadati</taxon>
        <taxon>Pseudomonadota</taxon>
        <taxon>Alphaproteobacteria</taxon>
        <taxon>Hyphomicrobiales</taxon>
        <taxon>Rhizobiaceae</taxon>
        <taxon>Rhizobium/Agrobacterium group</taxon>
        <taxon>Rhizobium</taxon>
    </lineage>
</organism>
<dbReference type="NCBIfam" id="TIGR01780">
    <property type="entry name" value="SSADH"/>
    <property type="match status" value="1"/>
</dbReference>
<dbReference type="PROSITE" id="PS00687">
    <property type="entry name" value="ALDEHYDE_DEHYDR_GLU"/>
    <property type="match status" value="1"/>
</dbReference>
<dbReference type="Proteomes" id="UP000198723">
    <property type="component" value="Unassembled WGS sequence"/>
</dbReference>
<name>A0A1C3YBM8_9HYPH</name>
<reference evidence="6 7" key="1">
    <citation type="submission" date="2016-08" db="EMBL/GenBank/DDBJ databases">
        <authorList>
            <person name="Seilhamer J.J."/>
        </authorList>
    </citation>
    <scope>NUCLEOTIDE SEQUENCE [LARGE SCALE GENOMIC DNA]</scope>
    <source>
        <strain evidence="6 7">HBR26</strain>
    </source>
</reference>
<dbReference type="InterPro" id="IPR016161">
    <property type="entry name" value="Ald_DH/histidinol_DH"/>
</dbReference>
<evidence type="ECO:0000256" key="4">
    <source>
        <dbReference type="RuleBase" id="RU003345"/>
    </source>
</evidence>
<dbReference type="InterPro" id="IPR016162">
    <property type="entry name" value="Ald_DH_N"/>
</dbReference>